<accession>A0A926P3Q2</accession>
<dbReference type="PANTHER" id="PTHR35303">
    <property type="entry name" value="OS02G0197800 PROTEIN"/>
    <property type="match status" value="1"/>
</dbReference>
<dbReference type="InterPro" id="IPR010376">
    <property type="entry name" value="GBBH-like_N"/>
</dbReference>
<dbReference type="GO" id="GO:0046872">
    <property type="term" value="F:metal ion binding"/>
    <property type="evidence" value="ECO:0007669"/>
    <property type="project" value="UniProtKB-KW"/>
</dbReference>
<evidence type="ECO:0000259" key="3">
    <source>
        <dbReference type="Pfam" id="PF06155"/>
    </source>
</evidence>
<dbReference type="EMBL" id="JABFCZ010000010">
    <property type="protein sequence ID" value="MBD1546686.1"/>
    <property type="molecule type" value="Genomic_DNA"/>
</dbReference>
<reference evidence="4" key="1">
    <citation type="submission" date="2020-05" db="EMBL/GenBank/DDBJ databases">
        <title>Identification of trans-AT polyketide cluster in two marine bacteria, producers of a novel glutaramide-containing polyketide sesbanimide D and analogs.</title>
        <authorList>
            <person name="Kacar D."/>
            <person name="Rodriguez P."/>
            <person name="Canedo L."/>
            <person name="Gonzalez E."/>
            <person name="Galan B."/>
            <person name="De La Calle F."/>
            <person name="Garcia J.L."/>
        </authorList>
    </citation>
    <scope>NUCLEOTIDE SEQUENCE</scope>
    <source>
        <strain evidence="4">PHM038</strain>
    </source>
</reference>
<feature type="domain" description="Gamma-butyrobetaine hydroxylase-like N-terminal" evidence="3">
    <location>
        <begin position="41"/>
        <end position="124"/>
    </location>
</feature>
<organism evidence="4 5">
    <name type="scientific">Roseibium aggregatum</name>
    <dbReference type="NCBI Taxonomy" id="187304"/>
    <lineage>
        <taxon>Bacteria</taxon>
        <taxon>Pseudomonadati</taxon>
        <taxon>Pseudomonadota</taxon>
        <taxon>Alphaproteobacteria</taxon>
        <taxon>Hyphomicrobiales</taxon>
        <taxon>Stappiaceae</taxon>
        <taxon>Roseibium</taxon>
    </lineage>
</organism>
<protein>
    <submittedName>
        <fullName evidence="4">DUF971 domain-containing protein</fullName>
    </submittedName>
</protein>
<evidence type="ECO:0000313" key="5">
    <source>
        <dbReference type="Proteomes" id="UP000598467"/>
    </source>
</evidence>
<evidence type="ECO:0000256" key="1">
    <source>
        <dbReference type="ARBA" id="ARBA00022723"/>
    </source>
</evidence>
<name>A0A926P3Q2_9HYPH</name>
<sequence length="151" mass="17155">MRRSDGQTGTTLDLSPKQLIVRGKCGRHDVTNETKAWPTEIRLKDDKKTLVISFDNGEVHDYSAEYLRVCSPSAEVQGHGPSQKKTVPGKIDVGIMKIEPVGNYAVRIHFDDLHNTGIFTWDYFLELANDREKHWGGYLKELEGKGLTRER</sequence>
<comment type="caution">
    <text evidence="4">The sequence shown here is derived from an EMBL/GenBank/DDBJ whole genome shotgun (WGS) entry which is preliminary data.</text>
</comment>
<gene>
    <name evidence="4" type="ORF">HK439_10460</name>
</gene>
<dbReference type="Gene3D" id="3.30.2020.30">
    <property type="match status" value="1"/>
</dbReference>
<keyword evidence="1" id="KW-0479">Metal-binding</keyword>
<dbReference type="Pfam" id="PF06155">
    <property type="entry name" value="GBBH-like_N"/>
    <property type="match status" value="1"/>
</dbReference>
<keyword evidence="2" id="KW-0408">Iron</keyword>
<dbReference type="InterPro" id="IPR038492">
    <property type="entry name" value="GBBH-like_N_sf"/>
</dbReference>
<evidence type="ECO:0000256" key="2">
    <source>
        <dbReference type="ARBA" id="ARBA00023004"/>
    </source>
</evidence>
<dbReference type="Proteomes" id="UP000598467">
    <property type="component" value="Unassembled WGS sequence"/>
</dbReference>
<evidence type="ECO:0000313" key="4">
    <source>
        <dbReference type="EMBL" id="MBD1546686.1"/>
    </source>
</evidence>
<dbReference type="PANTHER" id="PTHR35303:SF5">
    <property type="entry name" value="OS02G0197800 PROTEIN"/>
    <property type="match status" value="1"/>
</dbReference>
<dbReference type="AlphaFoldDB" id="A0A926P3Q2"/>
<proteinExistence type="predicted"/>